<keyword evidence="5 9" id="KW-0560">Oxidoreductase</keyword>
<comment type="caution">
    <text evidence="10">The sequence shown here is derived from an EMBL/GenBank/DDBJ whole genome shotgun (WGS) entry which is preliminary data.</text>
</comment>
<dbReference type="InterPro" id="IPR010300">
    <property type="entry name" value="CDO_1"/>
</dbReference>
<evidence type="ECO:0000256" key="5">
    <source>
        <dbReference type="ARBA" id="ARBA00023002"/>
    </source>
</evidence>
<proteinExistence type="inferred from homology"/>
<feature type="binding site" evidence="8">
    <location>
        <position position="132"/>
    </location>
    <ligand>
        <name>Fe cation</name>
        <dbReference type="ChEBI" id="CHEBI:24875"/>
        <note>catalytic</note>
    </ligand>
</feature>
<dbReference type="AlphaFoldDB" id="A0ABD3PT71"/>
<evidence type="ECO:0000256" key="3">
    <source>
        <dbReference type="ARBA" id="ARBA00022723"/>
    </source>
</evidence>
<evidence type="ECO:0000256" key="8">
    <source>
        <dbReference type="PIRSR" id="PIRSR610300-51"/>
    </source>
</evidence>
<dbReference type="EMBL" id="JALLPJ020000480">
    <property type="protein sequence ID" value="KAL3790894.1"/>
    <property type="molecule type" value="Genomic_DNA"/>
</dbReference>
<feature type="binding site" evidence="8">
    <location>
        <position position="130"/>
    </location>
    <ligand>
        <name>Fe cation</name>
        <dbReference type="ChEBI" id="CHEBI:24875"/>
        <note>catalytic</note>
    </ligand>
</feature>
<evidence type="ECO:0000256" key="7">
    <source>
        <dbReference type="PIRSR" id="PIRSR610300-50"/>
    </source>
</evidence>
<name>A0ABD3PT71_9STRA</name>
<accession>A0ABD3PT71</accession>
<dbReference type="Gene3D" id="2.60.120.10">
    <property type="entry name" value="Jelly Rolls"/>
    <property type="match status" value="1"/>
</dbReference>
<gene>
    <name evidence="10" type="ORF">ACHAWO_010891</name>
</gene>
<reference evidence="10 11" key="1">
    <citation type="submission" date="2024-10" db="EMBL/GenBank/DDBJ databases">
        <title>Updated reference genomes for cyclostephanoid diatoms.</title>
        <authorList>
            <person name="Roberts W.R."/>
            <person name="Alverson A.J."/>
        </authorList>
    </citation>
    <scope>NUCLEOTIDE SEQUENCE [LARGE SCALE GENOMIC DNA]</scope>
    <source>
        <strain evidence="10 11">AJA010-31</strain>
    </source>
</reference>
<evidence type="ECO:0000313" key="11">
    <source>
        <dbReference type="Proteomes" id="UP001530400"/>
    </source>
</evidence>
<sequence length="245" mass="27839">MVLSTSPISTLAYDTGSDIFYSNNGQNRSTKTTILSLQEFTDALPPLLRRLKSMERSSLQGRMQVEQERGTKNDPVTKLFSRLDLNEPQLKEYALSEPCKNYTRNLVAADNETYTLLLLCWNPGKQSPIHDHPCDGCWVRVVEGSVKETRYEMDENDNSLSVTSVDTYEDNKAVSYINDYMGYHKVENPSANNPAVTLHLYCPPFEKCKIWLDPSDASRTSKVCMCNYSEYGDSHACERFAVNMI</sequence>
<evidence type="ECO:0000256" key="1">
    <source>
        <dbReference type="ARBA" id="ARBA00006622"/>
    </source>
</evidence>
<dbReference type="GO" id="GO:0005506">
    <property type="term" value="F:iron ion binding"/>
    <property type="evidence" value="ECO:0007669"/>
    <property type="project" value="UniProtKB-UniRule"/>
</dbReference>
<keyword evidence="6 8" id="KW-0408">Iron</keyword>
<dbReference type="CDD" id="cd10548">
    <property type="entry name" value="cupin_CDO"/>
    <property type="match status" value="1"/>
</dbReference>
<dbReference type="PANTHER" id="PTHR12918">
    <property type="entry name" value="CYSTEINE DIOXYGENASE"/>
    <property type="match status" value="1"/>
</dbReference>
<dbReference type="InterPro" id="IPR011051">
    <property type="entry name" value="RmlC_Cupin_sf"/>
</dbReference>
<evidence type="ECO:0000256" key="6">
    <source>
        <dbReference type="ARBA" id="ARBA00023004"/>
    </source>
</evidence>
<evidence type="ECO:0000256" key="4">
    <source>
        <dbReference type="ARBA" id="ARBA00022964"/>
    </source>
</evidence>
<keyword evidence="3 8" id="KW-0479">Metal-binding</keyword>
<comment type="cofactor">
    <cofactor evidence="9">
        <name>Fe cation</name>
        <dbReference type="ChEBI" id="CHEBI:24875"/>
    </cofactor>
    <text evidence="9">Binds 1 Fe cation per subunit.</text>
</comment>
<dbReference type="Pfam" id="PF05995">
    <property type="entry name" value="CDO_I"/>
    <property type="match status" value="1"/>
</dbReference>
<dbReference type="SUPFAM" id="SSF51182">
    <property type="entry name" value="RmlC-like cupins"/>
    <property type="match status" value="1"/>
</dbReference>
<dbReference type="PANTHER" id="PTHR12918:SF1">
    <property type="entry name" value="CYSTEINE DIOXYGENASE TYPE 1"/>
    <property type="match status" value="1"/>
</dbReference>
<keyword evidence="11" id="KW-1185">Reference proteome</keyword>
<dbReference type="InterPro" id="IPR014710">
    <property type="entry name" value="RmlC-like_jellyroll"/>
</dbReference>
<keyword evidence="4 9" id="KW-0223">Dioxygenase</keyword>
<dbReference type="EC" id="1.13.11.20" evidence="2 9"/>
<feature type="binding site" evidence="8">
    <location>
        <position position="184"/>
    </location>
    <ligand>
        <name>Fe cation</name>
        <dbReference type="ChEBI" id="CHEBI:24875"/>
        <note>catalytic</note>
    </ligand>
</feature>
<feature type="cross-link" description="3'-(S-cysteinyl)-tyrosine (Cys-Tyr)" evidence="7">
    <location>
        <begin position="137"/>
        <end position="201"/>
    </location>
</feature>
<keyword evidence="7" id="KW-0883">Thioether bond</keyword>
<evidence type="ECO:0000313" key="10">
    <source>
        <dbReference type="EMBL" id="KAL3790894.1"/>
    </source>
</evidence>
<protein>
    <recommendedName>
        <fullName evidence="2 9">Cysteine dioxygenase</fullName>
        <ecNumber evidence="2 9">1.13.11.20</ecNumber>
    </recommendedName>
</protein>
<evidence type="ECO:0000256" key="9">
    <source>
        <dbReference type="RuleBase" id="RU366010"/>
    </source>
</evidence>
<organism evidence="10 11">
    <name type="scientific">Cyclotella atomus</name>
    <dbReference type="NCBI Taxonomy" id="382360"/>
    <lineage>
        <taxon>Eukaryota</taxon>
        <taxon>Sar</taxon>
        <taxon>Stramenopiles</taxon>
        <taxon>Ochrophyta</taxon>
        <taxon>Bacillariophyta</taxon>
        <taxon>Coscinodiscophyceae</taxon>
        <taxon>Thalassiosirophycidae</taxon>
        <taxon>Stephanodiscales</taxon>
        <taxon>Stephanodiscaceae</taxon>
        <taxon>Cyclotella</taxon>
    </lineage>
</organism>
<dbReference type="GO" id="GO:0017172">
    <property type="term" value="F:cysteine dioxygenase activity"/>
    <property type="evidence" value="ECO:0007669"/>
    <property type="project" value="UniProtKB-UniRule"/>
</dbReference>
<comment type="catalytic activity">
    <reaction evidence="9">
        <text>L-cysteine + O2 = 3-sulfino-L-alanine + H(+)</text>
        <dbReference type="Rhea" id="RHEA:20441"/>
        <dbReference type="ChEBI" id="CHEBI:15378"/>
        <dbReference type="ChEBI" id="CHEBI:15379"/>
        <dbReference type="ChEBI" id="CHEBI:35235"/>
        <dbReference type="ChEBI" id="CHEBI:61085"/>
        <dbReference type="EC" id="1.13.11.20"/>
    </reaction>
</comment>
<evidence type="ECO:0000256" key="2">
    <source>
        <dbReference type="ARBA" id="ARBA00013133"/>
    </source>
</evidence>
<dbReference type="Proteomes" id="UP001530400">
    <property type="component" value="Unassembled WGS sequence"/>
</dbReference>
<comment type="similarity">
    <text evidence="1 9">Belongs to the cysteine dioxygenase family.</text>
</comment>